<feature type="region of interest" description="Disordered" evidence="1">
    <location>
        <begin position="24"/>
        <end position="55"/>
    </location>
</feature>
<evidence type="ECO:0000313" key="4">
    <source>
        <dbReference type="Proteomes" id="UP001321760"/>
    </source>
</evidence>
<dbReference type="GO" id="GO:0005524">
    <property type="term" value="F:ATP binding"/>
    <property type="evidence" value="ECO:0007669"/>
    <property type="project" value="InterPro"/>
</dbReference>
<name>A0AAV9GC81_9PEZI</name>
<dbReference type="Proteomes" id="UP001321760">
    <property type="component" value="Unassembled WGS sequence"/>
</dbReference>
<evidence type="ECO:0000313" key="3">
    <source>
        <dbReference type="EMBL" id="KAK4445674.1"/>
    </source>
</evidence>
<reference evidence="3" key="2">
    <citation type="submission" date="2023-05" db="EMBL/GenBank/DDBJ databases">
        <authorList>
            <consortium name="Lawrence Berkeley National Laboratory"/>
            <person name="Steindorff A."/>
            <person name="Hensen N."/>
            <person name="Bonometti L."/>
            <person name="Westerberg I."/>
            <person name="Brannstrom I.O."/>
            <person name="Guillou S."/>
            <person name="Cros-Aarteil S."/>
            <person name="Calhoun S."/>
            <person name="Haridas S."/>
            <person name="Kuo A."/>
            <person name="Mondo S."/>
            <person name="Pangilinan J."/>
            <person name="Riley R."/>
            <person name="Labutti K."/>
            <person name="Andreopoulos B."/>
            <person name="Lipzen A."/>
            <person name="Chen C."/>
            <person name="Yanf M."/>
            <person name="Daum C."/>
            <person name="Ng V."/>
            <person name="Clum A."/>
            <person name="Ohm R."/>
            <person name="Martin F."/>
            <person name="Silar P."/>
            <person name="Natvig D."/>
            <person name="Lalanne C."/>
            <person name="Gautier V."/>
            <person name="Ament-Velasquez S.L."/>
            <person name="Kruys A."/>
            <person name="Hutchinson M.I."/>
            <person name="Powell A.J."/>
            <person name="Barry K."/>
            <person name="Miller A.N."/>
            <person name="Grigoriev I.V."/>
            <person name="Debuchy R."/>
            <person name="Gladieux P."/>
            <person name="Thoren M.H."/>
            <person name="Johannesson H."/>
        </authorList>
    </citation>
    <scope>NUCLEOTIDE SEQUENCE</scope>
    <source>
        <strain evidence="3">PSN243</strain>
    </source>
</reference>
<dbReference type="PANTHER" id="PTHR46411">
    <property type="entry name" value="FAMILY ATPASE, PUTATIVE-RELATED"/>
    <property type="match status" value="1"/>
</dbReference>
<organism evidence="3 4">
    <name type="scientific">Podospora aff. communis PSN243</name>
    <dbReference type="NCBI Taxonomy" id="3040156"/>
    <lineage>
        <taxon>Eukaryota</taxon>
        <taxon>Fungi</taxon>
        <taxon>Dikarya</taxon>
        <taxon>Ascomycota</taxon>
        <taxon>Pezizomycotina</taxon>
        <taxon>Sordariomycetes</taxon>
        <taxon>Sordariomycetidae</taxon>
        <taxon>Sordariales</taxon>
        <taxon>Podosporaceae</taxon>
        <taxon>Podospora</taxon>
    </lineage>
</organism>
<dbReference type="GO" id="GO:0016887">
    <property type="term" value="F:ATP hydrolysis activity"/>
    <property type="evidence" value="ECO:0007669"/>
    <property type="project" value="InterPro"/>
</dbReference>
<reference evidence="3" key="1">
    <citation type="journal article" date="2023" name="Mol. Phylogenet. Evol.">
        <title>Genome-scale phylogeny and comparative genomics of the fungal order Sordariales.</title>
        <authorList>
            <person name="Hensen N."/>
            <person name="Bonometti L."/>
            <person name="Westerberg I."/>
            <person name="Brannstrom I.O."/>
            <person name="Guillou S."/>
            <person name="Cros-Aarteil S."/>
            <person name="Calhoun S."/>
            <person name="Haridas S."/>
            <person name="Kuo A."/>
            <person name="Mondo S."/>
            <person name="Pangilinan J."/>
            <person name="Riley R."/>
            <person name="LaButti K."/>
            <person name="Andreopoulos B."/>
            <person name="Lipzen A."/>
            <person name="Chen C."/>
            <person name="Yan M."/>
            <person name="Daum C."/>
            <person name="Ng V."/>
            <person name="Clum A."/>
            <person name="Steindorff A."/>
            <person name="Ohm R.A."/>
            <person name="Martin F."/>
            <person name="Silar P."/>
            <person name="Natvig D.O."/>
            <person name="Lalanne C."/>
            <person name="Gautier V."/>
            <person name="Ament-Velasquez S.L."/>
            <person name="Kruys A."/>
            <person name="Hutchinson M.I."/>
            <person name="Powell A.J."/>
            <person name="Barry K."/>
            <person name="Miller A.N."/>
            <person name="Grigoriev I.V."/>
            <person name="Debuchy R."/>
            <person name="Gladieux P."/>
            <person name="Hiltunen Thoren M."/>
            <person name="Johannesson H."/>
        </authorList>
    </citation>
    <scope>NUCLEOTIDE SEQUENCE</scope>
    <source>
        <strain evidence="3">PSN243</strain>
    </source>
</reference>
<dbReference type="AlphaFoldDB" id="A0AAV9GC81"/>
<dbReference type="Pfam" id="PF00004">
    <property type="entry name" value="AAA"/>
    <property type="match status" value="1"/>
</dbReference>
<sequence>MSYADFHKVLPGHFAPAVPAGTTAPAAPAAPAGTDAAEQPSNNAASSGGPSAVAGDVTQQKPLKGFIDIVEYHKEHDLGGGVVDIIPTSRFFPKGRDPLKKTPQYEDYALVLRRTWTTKRGASVLVRIELEIQSERLCEAFREIAKDSYDTTDLLSSPIKLRSPFSELFFHRTDIKQLAEDTTKSEDLRRDAKALHEFIQSNTLLSSITRDYNKYSKHGQVMGDILWTIYPPNSLIVVSIKMIRECWICRNVSMQITPQGLYYWVISGLRIGFNGDVPGLIRQTFQMPVIGTQVCKISELALIPLQQHPERESLEALLRERAKALREVLGHDLSSFMTQSYTGPAWEDAIGGYSSSFDPSAAARHIDERVVVDYKAYLEANSISVELEDLKDTNNTTALMAKKRGRGILLVKHQQRRRRRYMSMRHGSDSSDTDADLERDIGPIDIDQDPTATLAASDEPQAPADPNPTESDLTDLASLQRTVTAKFRAVIQADFELIFPALVPAFGLKEKGWQWILADRLEMVTWNTTAFDSLQLDPVTKDLIKALIRGHKVKTANIFDDVIKGKGQGLIFLLHGQPGLGKTLTAESVADFLERPLYSISGGELTTSVDRLEGRLNSIFNLTKRWNAVSLLDEADVLLCKRNSSEMDRNAIVGVFLRKLEYFQGVLILTTNRKDDFDDAFKSRIHVTISYQPIPHQGQIKIWKALLESNPQVEIDESWTPEMFSACGKLDFNGRTIKNILRTAVAYANAETGVLNARHVLAIVQTELKDEILGPTTKAGLEEMQDICRKQRSTTLKGKQKIDSSFNRS</sequence>
<dbReference type="Gene3D" id="3.40.50.300">
    <property type="entry name" value="P-loop containing nucleotide triphosphate hydrolases"/>
    <property type="match status" value="1"/>
</dbReference>
<proteinExistence type="predicted"/>
<accession>A0AAV9GC81</accession>
<dbReference type="InterPro" id="IPR003593">
    <property type="entry name" value="AAA+_ATPase"/>
</dbReference>
<feature type="region of interest" description="Disordered" evidence="1">
    <location>
        <begin position="415"/>
        <end position="444"/>
    </location>
</feature>
<dbReference type="CDD" id="cd19481">
    <property type="entry name" value="RecA-like_protease"/>
    <property type="match status" value="1"/>
</dbReference>
<dbReference type="InterPro" id="IPR027417">
    <property type="entry name" value="P-loop_NTPase"/>
</dbReference>
<dbReference type="SMART" id="SM00382">
    <property type="entry name" value="AAA"/>
    <property type="match status" value="1"/>
</dbReference>
<protein>
    <recommendedName>
        <fullName evidence="2">AAA+ ATPase domain-containing protein</fullName>
    </recommendedName>
</protein>
<dbReference type="EMBL" id="MU865963">
    <property type="protein sequence ID" value="KAK4445674.1"/>
    <property type="molecule type" value="Genomic_DNA"/>
</dbReference>
<dbReference type="PANTHER" id="PTHR46411:SF2">
    <property type="entry name" value="AAA+ ATPASE DOMAIN-CONTAINING PROTEIN"/>
    <property type="match status" value="1"/>
</dbReference>
<keyword evidence="4" id="KW-1185">Reference proteome</keyword>
<gene>
    <name evidence="3" type="ORF">QBC34DRAFT_412900</name>
</gene>
<dbReference type="SUPFAM" id="SSF52540">
    <property type="entry name" value="P-loop containing nucleoside triphosphate hydrolases"/>
    <property type="match status" value="1"/>
</dbReference>
<comment type="caution">
    <text evidence="3">The sequence shown here is derived from an EMBL/GenBank/DDBJ whole genome shotgun (WGS) entry which is preliminary data.</text>
</comment>
<evidence type="ECO:0000256" key="1">
    <source>
        <dbReference type="SAM" id="MobiDB-lite"/>
    </source>
</evidence>
<dbReference type="InterPro" id="IPR054289">
    <property type="entry name" value="DUF7025"/>
</dbReference>
<feature type="domain" description="AAA+ ATPase" evidence="2">
    <location>
        <begin position="568"/>
        <end position="695"/>
    </location>
</feature>
<dbReference type="InterPro" id="IPR003959">
    <property type="entry name" value="ATPase_AAA_core"/>
</dbReference>
<evidence type="ECO:0000259" key="2">
    <source>
        <dbReference type="SMART" id="SM00382"/>
    </source>
</evidence>
<dbReference type="Pfam" id="PF22942">
    <property type="entry name" value="DUF7025"/>
    <property type="match status" value="1"/>
</dbReference>